<sequence length="226" mass="25427">MNSNDVDFPELQLTEILRLRPTQLAVGMQQVKCKANKIKKKCAACQRKKLDRFLKNKPLPIVKGPRGVLYIVDHHHLCCALHQLGVTQAYVKVIKDWSAKGENDFWQDMQRGGYLWLHGPAGEPLSVGEMLRRLPRDITGLDDDPYRSLAALVRKAGGYCKDWTPFSEFRWANYFRELLPEASQDPARPETIACAVKLAAEPSALGLPGHLLGTKSDLCSQAIRYS</sequence>
<protein>
    <submittedName>
        <fullName evidence="1">Chromosome partitioning protein</fullName>
    </submittedName>
</protein>
<dbReference type="EMBL" id="GBEZ01004862">
    <property type="protein sequence ID" value="JAC80387.1"/>
    <property type="molecule type" value="Transcribed_RNA"/>
</dbReference>
<name>A0A061S5C2_9CHLO</name>
<organism evidence="1">
    <name type="scientific">Tetraselmis sp. GSL018</name>
    <dbReference type="NCBI Taxonomy" id="582737"/>
    <lineage>
        <taxon>Eukaryota</taxon>
        <taxon>Viridiplantae</taxon>
        <taxon>Chlorophyta</taxon>
        <taxon>core chlorophytes</taxon>
        <taxon>Chlorodendrophyceae</taxon>
        <taxon>Chlorodendrales</taxon>
        <taxon>Chlorodendraceae</taxon>
        <taxon>Tetraselmis</taxon>
    </lineage>
</organism>
<accession>A0A061S5C2</accession>
<dbReference type="AlphaFoldDB" id="A0A061S5C2"/>
<gene>
    <name evidence="1" type="ORF">TSPGSL018_10388</name>
</gene>
<dbReference type="SUPFAM" id="SSF110849">
    <property type="entry name" value="ParB/Sulfiredoxin"/>
    <property type="match status" value="1"/>
</dbReference>
<dbReference type="Pfam" id="PF08857">
    <property type="entry name" value="ParBc_2"/>
    <property type="match status" value="1"/>
</dbReference>
<dbReference type="PIRSF" id="PIRSF029669">
    <property type="entry name" value="UCP029669"/>
    <property type="match status" value="1"/>
</dbReference>
<reference evidence="1" key="1">
    <citation type="submission" date="2014-05" db="EMBL/GenBank/DDBJ databases">
        <title>The transcriptome of the halophilic microalga Tetraselmis sp. GSL018 isolated from the Great Salt Lake, Utah.</title>
        <authorList>
            <person name="Jinkerson R.E."/>
            <person name="D'Adamo S."/>
            <person name="Posewitz M.C."/>
        </authorList>
    </citation>
    <scope>NUCLEOTIDE SEQUENCE</scope>
    <source>
        <strain evidence="1">GSL018</strain>
    </source>
</reference>
<proteinExistence type="predicted"/>
<evidence type="ECO:0000313" key="1">
    <source>
        <dbReference type="EMBL" id="JAC80387.1"/>
    </source>
</evidence>
<dbReference type="InterPro" id="IPR016932">
    <property type="entry name" value="UCP029669"/>
</dbReference>
<dbReference type="Gene3D" id="1.10.8.10">
    <property type="entry name" value="DNA helicase RuvA subunit, C-terminal domain"/>
    <property type="match status" value="1"/>
</dbReference>
<dbReference type="CDD" id="cd16390">
    <property type="entry name" value="ParB_N_Srx_like"/>
    <property type="match status" value="1"/>
</dbReference>
<dbReference type="InterPro" id="IPR014956">
    <property type="entry name" value="ParBc_2"/>
</dbReference>
<dbReference type="Gene3D" id="3.90.1530.10">
    <property type="entry name" value="Conserved hypothetical protein from pyrococcus furiosus pfu- 392566-001, ParB domain"/>
    <property type="match status" value="1"/>
</dbReference>
<dbReference type="InterPro" id="IPR036086">
    <property type="entry name" value="ParB/Sulfiredoxin_sf"/>
</dbReference>